<dbReference type="InterPro" id="IPR000504">
    <property type="entry name" value="RRM_dom"/>
</dbReference>
<dbReference type="Proteomes" id="UP000245699">
    <property type="component" value="Unassembled WGS sequence"/>
</dbReference>
<evidence type="ECO:0000256" key="11">
    <source>
        <dbReference type="SAM" id="MobiDB-lite"/>
    </source>
</evidence>
<feature type="domain" description="RRM" evidence="13">
    <location>
        <begin position="248"/>
        <end position="326"/>
    </location>
</feature>
<dbReference type="EC" id="5.2.1.8" evidence="5"/>
<dbReference type="CDD" id="cd01921">
    <property type="entry name" value="cyclophilin_RRM"/>
    <property type="match status" value="1"/>
</dbReference>
<dbReference type="InterPro" id="IPR025712">
    <property type="entry name" value="Nup54_alpha-helical_dom"/>
</dbReference>
<comment type="function">
    <text evidence="2">PPIases accelerate the folding of proteins. It catalyzes the cis-trans isomerization of proline imidic peptide bonds in oligopeptides.</text>
</comment>
<dbReference type="Pfam" id="PF13874">
    <property type="entry name" value="Nup54"/>
    <property type="match status" value="1"/>
</dbReference>
<dbReference type="STRING" id="61424.A0A2T9YAP0"/>
<sequence>MSVLIETSAGDIVIDLFIKEVPKLSLNFIKLCKLKYYNFCAFHSVKKDFIAQTGDPSATGSGGQSVFSLISNGNNKFFKPDTNPTLKHKNKGTVSMVTSKGTDINGSQISVCGSQFFLTLTDNLDYIDSKFPVFGQVVEGLEVLDLINESLCDNNSRPFRDIRIKHTIILDDPFPDPPGLIVPDGSPLPTDEMLQTVRIAEDEDIEDESNLTAEELEKIKKFREAQAQALTLEMIGDLPFAEIKPPENILFVCKLNPVTKDEDLEMIFSRFGKINSCEIIRDKSSGESLGYAFIEFDSESSCEEAYFKMDNVLIDDRRIHVDFSQSVSKLHSDWINQRKDRMKQPGVAGDESLMLRTQYRHQNTHSSREYQMVFNRHSPTYHPASDSDSSNSKSLEKINDTPKQTAKNHKNTDSGYGYDEKSRHPRDYGYSSKHRDKQTKVEIDTEIKAETEVEKDTEIEVETKVEKDTEIEAETNTGTKTATDGDTTNRFGGNKSALQGGTNSTNLFGSTNTGFGSTNPSTNPPTNTLGTSNMFGNASGTFGQPTTSGMFGSSTTTAAPTQNTNLFGNTQNTNLFGNTQTTQQSNSMFAPATSIQTQPATTGFQSSFFNQPKTQTTGLGTNTSFSGNTGLGMFSTQNNPTQGQLTFQQQTANLAEQTQQNAQSIADANEMELMAQKIMMAKESWDPNSVNCQFKHYFYNSVDPTTVDRYQCPGNEDPVLWKQAQLDNPDPKSMVPALVVGFEGLRTRIACQSEMLESYSNFLENLKTKLSEQITNHQNQTVVKANDIKRRQTEIDQRLLRLMKNLQMLRLHGQLLKPEEEIFRVRTEQLENAIHSNGAAKYRLIELQNQIQKVQLEMQKAGGLFKSNMQQAGQQDSSSETPMYEDESGQYKKVSEVLEMHNSGLIYLSDTVVRLDSITRYLLEKNKTN</sequence>
<accession>A0A2T9YAP0</accession>
<keyword evidence="6 10" id="KW-0694">RNA-binding</keyword>
<feature type="compositionally biased region" description="Polar residues" evidence="11">
    <location>
        <begin position="869"/>
        <end position="881"/>
    </location>
</feature>
<evidence type="ECO:0000313" key="15">
    <source>
        <dbReference type="Proteomes" id="UP000245699"/>
    </source>
</evidence>
<evidence type="ECO:0000256" key="5">
    <source>
        <dbReference type="ARBA" id="ARBA00013194"/>
    </source>
</evidence>
<dbReference type="InterPro" id="IPR029000">
    <property type="entry name" value="Cyclophilin-like_dom_sf"/>
</dbReference>
<evidence type="ECO:0000256" key="4">
    <source>
        <dbReference type="ARBA" id="ARBA00010739"/>
    </source>
</evidence>
<dbReference type="EMBL" id="MBFT01000547">
    <property type="protein sequence ID" value="PVU89397.1"/>
    <property type="molecule type" value="Genomic_DNA"/>
</dbReference>
<dbReference type="InterPro" id="IPR035542">
    <property type="entry name" value="CRIP"/>
</dbReference>
<keyword evidence="8" id="KW-0413">Isomerase</keyword>
<keyword evidence="7" id="KW-0697">Rotamase</keyword>
<feature type="compositionally biased region" description="Low complexity" evidence="11">
    <location>
        <begin position="474"/>
        <end position="489"/>
    </location>
</feature>
<dbReference type="InterPro" id="IPR035538">
    <property type="entry name" value="Cyclophilin_PPIL4"/>
</dbReference>
<evidence type="ECO:0000256" key="6">
    <source>
        <dbReference type="ARBA" id="ARBA00022884"/>
    </source>
</evidence>
<name>A0A2T9YAP0_9FUNG</name>
<keyword evidence="9" id="KW-0539">Nucleus</keyword>
<dbReference type="Pfam" id="PF00160">
    <property type="entry name" value="Pro_isomerase"/>
    <property type="match status" value="1"/>
</dbReference>
<feature type="compositionally biased region" description="Basic and acidic residues" evidence="11">
    <location>
        <begin position="438"/>
        <end position="459"/>
    </location>
</feature>
<evidence type="ECO:0000313" key="14">
    <source>
        <dbReference type="EMBL" id="PVU89397.1"/>
    </source>
</evidence>
<gene>
    <name evidence="14" type="ORF">BB559_005122</name>
</gene>
<dbReference type="AlphaFoldDB" id="A0A2T9YAP0"/>
<evidence type="ECO:0000256" key="7">
    <source>
        <dbReference type="ARBA" id="ARBA00023110"/>
    </source>
</evidence>
<dbReference type="GO" id="GO:0005634">
    <property type="term" value="C:nucleus"/>
    <property type="evidence" value="ECO:0007669"/>
    <property type="project" value="UniProtKB-SubCell"/>
</dbReference>
<evidence type="ECO:0000259" key="13">
    <source>
        <dbReference type="PROSITE" id="PS50102"/>
    </source>
</evidence>
<organism evidence="14 15">
    <name type="scientific">Furculomyces boomerangus</name>
    <dbReference type="NCBI Taxonomy" id="61424"/>
    <lineage>
        <taxon>Eukaryota</taxon>
        <taxon>Fungi</taxon>
        <taxon>Fungi incertae sedis</taxon>
        <taxon>Zoopagomycota</taxon>
        <taxon>Kickxellomycotina</taxon>
        <taxon>Harpellomycetes</taxon>
        <taxon>Harpellales</taxon>
        <taxon>Harpellaceae</taxon>
        <taxon>Furculomyces</taxon>
    </lineage>
</organism>
<comment type="catalytic activity">
    <reaction evidence="1">
        <text>[protein]-peptidylproline (omega=180) = [protein]-peptidylproline (omega=0)</text>
        <dbReference type="Rhea" id="RHEA:16237"/>
        <dbReference type="Rhea" id="RHEA-COMP:10747"/>
        <dbReference type="Rhea" id="RHEA-COMP:10748"/>
        <dbReference type="ChEBI" id="CHEBI:83833"/>
        <dbReference type="ChEBI" id="CHEBI:83834"/>
        <dbReference type="EC" id="5.2.1.8"/>
    </reaction>
</comment>
<dbReference type="FunFam" id="2.40.100.10:FF:000015">
    <property type="entry name" value="Peptidyl-prolyl cis-trans isomerase"/>
    <property type="match status" value="1"/>
</dbReference>
<keyword evidence="15" id="KW-1185">Reference proteome</keyword>
<dbReference type="PROSITE" id="PS50102">
    <property type="entry name" value="RRM"/>
    <property type="match status" value="1"/>
</dbReference>
<dbReference type="OrthoDB" id="2083at2759"/>
<dbReference type="Pfam" id="PF00076">
    <property type="entry name" value="RRM_1"/>
    <property type="match status" value="1"/>
</dbReference>
<feature type="region of interest" description="Disordered" evidence="11">
    <location>
        <begin position="869"/>
        <end position="888"/>
    </location>
</feature>
<evidence type="ECO:0000256" key="2">
    <source>
        <dbReference type="ARBA" id="ARBA00002388"/>
    </source>
</evidence>
<evidence type="ECO:0000256" key="10">
    <source>
        <dbReference type="PROSITE-ProRule" id="PRU00176"/>
    </source>
</evidence>
<feature type="compositionally biased region" description="Polar residues" evidence="11">
    <location>
        <begin position="496"/>
        <end position="515"/>
    </location>
</feature>
<evidence type="ECO:0000256" key="9">
    <source>
        <dbReference type="ARBA" id="ARBA00023242"/>
    </source>
</evidence>
<proteinExistence type="inferred from homology"/>
<feature type="compositionally biased region" description="Basic and acidic residues" evidence="11">
    <location>
        <begin position="418"/>
        <end position="427"/>
    </location>
</feature>
<dbReference type="InterPro" id="IPR035979">
    <property type="entry name" value="RBD_domain_sf"/>
</dbReference>
<comment type="similarity">
    <text evidence="4">Belongs to the cyclophilin-type PPIase family. PPIL4 subfamily.</text>
</comment>
<dbReference type="GO" id="GO:0003723">
    <property type="term" value="F:RNA binding"/>
    <property type="evidence" value="ECO:0007669"/>
    <property type="project" value="UniProtKB-UniRule"/>
</dbReference>
<dbReference type="PANTHER" id="PTHR45843:SF1">
    <property type="entry name" value="PEPTIDYL-PROLYL CIS-TRANS ISOMERASE-LIKE 4"/>
    <property type="match status" value="1"/>
</dbReference>
<evidence type="ECO:0000256" key="8">
    <source>
        <dbReference type="ARBA" id="ARBA00023235"/>
    </source>
</evidence>
<dbReference type="FunFam" id="3.30.70.330:FF:000287">
    <property type="entry name" value="Peptidyl-prolyl cis-trans isomerase"/>
    <property type="match status" value="1"/>
</dbReference>
<feature type="domain" description="PPIase cyclophilin-type" evidence="12">
    <location>
        <begin position="6"/>
        <end position="169"/>
    </location>
</feature>
<dbReference type="PRINTS" id="PR00153">
    <property type="entry name" value="CSAPPISMRASE"/>
</dbReference>
<dbReference type="GO" id="GO:0003755">
    <property type="term" value="F:peptidyl-prolyl cis-trans isomerase activity"/>
    <property type="evidence" value="ECO:0007669"/>
    <property type="project" value="UniProtKB-KW"/>
</dbReference>
<dbReference type="Gene3D" id="3.30.70.330">
    <property type="match status" value="1"/>
</dbReference>
<evidence type="ECO:0000256" key="1">
    <source>
        <dbReference type="ARBA" id="ARBA00000971"/>
    </source>
</evidence>
<dbReference type="PANTHER" id="PTHR45843">
    <property type="entry name" value="PEPTIDYL-PROLYL CIS-TRANS ISOMERASE-LIKE 4"/>
    <property type="match status" value="1"/>
</dbReference>
<reference evidence="14 15" key="1">
    <citation type="journal article" date="2018" name="MBio">
        <title>Comparative Genomics Reveals the Core Gene Toolbox for the Fungus-Insect Symbiosis.</title>
        <authorList>
            <person name="Wang Y."/>
            <person name="Stata M."/>
            <person name="Wang W."/>
            <person name="Stajich J.E."/>
            <person name="White M.M."/>
            <person name="Moncalvo J.M."/>
        </authorList>
    </citation>
    <scope>NUCLEOTIDE SEQUENCE [LARGE SCALE GENOMIC DNA]</scope>
    <source>
        <strain evidence="14 15">AUS-77-4</strain>
    </source>
</reference>
<feature type="region of interest" description="Disordered" evidence="11">
    <location>
        <begin position="471"/>
        <end position="527"/>
    </location>
</feature>
<comment type="caution">
    <text evidence="14">The sequence shown here is derived from an EMBL/GenBank/DDBJ whole genome shotgun (WGS) entry which is preliminary data.</text>
</comment>
<dbReference type="InterPro" id="IPR012677">
    <property type="entry name" value="Nucleotide-bd_a/b_plait_sf"/>
</dbReference>
<dbReference type="SUPFAM" id="SSF50891">
    <property type="entry name" value="Cyclophilin-like"/>
    <property type="match status" value="1"/>
</dbReference>
<dbReference type="PROSITE" id="PS50072">
    <property type="entry name" value="CSA_PPIASE_2"/>
    <property type="match status" value="1"/>
</dbReference>
<dbReference type="SMART" id="SM00360">
    <property type="entry name" value="RRM"/>
    <property type="match status" value="1"/>
</dbReference>
<protein>
    <recommendedName>
        <fullName evidence="5">peptidylprolyl isomerase</fullName>
        <ecNumber evidence="5">5.2.1.8</ecNumber>
    </recommendedName>
</protein>
<dbReference type="CDD" id="cd12235">
    <property type="entry name" value="RRM_PPIL4"/>
    <property type="match status" value="1"/>
</dbReference>
<dbReference type="InterPro" id="IPR002130">
    <property type="entry name" value="Cyclophilin-type_PPIase_dom"/>
</dbReference>
<feature type="compositionally biased region" description="Low complexity" evidence="11">
    <location>
        <begin position="516"/>
        <end position="527"/>
    </location>
</feature>
<evidence type="ECO:0000256" key="3">
    <source>
        <dbReference type="ARBA" id="ARBA00004123"/>
    </source>
</evidence>
<feature type="region of interest" description="Disordered" evidence="11">
    <location>
        <begin position="378"/>
        <end position="459"/>
    </location>
</feature>
<dbReference type="Gene3D" id="2.40.100.10">
    <property type="entry name" value="Cyclophilin-like"/>
    <property type="match status" value="1"/>
</dbReference>
<comment type="subcellular location">
    <subcellularLocation>
        <location evidence="3">Nucleus</location>
    </subcellularLocation>
</comment>
<evidence type="ECO:0000259" key="12">
    <source>
        <dbReference type="PROSITE" id="PS50072"/>
    </source>
</evidence>
<dbReference type="SUPFAM" id="SSF54928">
    <property type="entry name" value="RNA-binding domain, RBD"/>
    <property type="match status" value="1"/>
</dbReference>